<comment type="subcellular location">
    <subcellularLocation>
        <location evidence="1">Membrane</location>
        <topology evidence="1">Multi-pass membrane protein</topology>
    </subcellularLocation>
</comment>
<comment type="caution">
    <text evidence="7">The sequence shown here is derived from an EMBL/GenBank/DDBJ whole genome shotgun (WGS) entry which is preliminary data.</text>
</comment>
<evidence type="ECO:0000313" key="8">
    <source>
        <dbReference type="Proteomes" id="UP001597187"/>
    </source>
</evidence>
<reference evidence="7 8" key="1">
    <citation type="journal article" date="2019" name="Int. J. Syst. Evol. Microbiol.">
        <title>The Global Catalogue of Microorganisms (GCM) 10K type strain sequencing project: providing services to taxonomists for standard genome sequencing and annotation.</title>
        <authorList>
            <consortium name="The Broad Institute Genomics Platform"/>
            <consortium name="The Broad Institute Genome Sequencing Center for Infectious Disease"/>
            <person name="Wu L."/>
            <person name="Ma J."/>
        </authorList>
    </citation>
    <scope>NUCLEOTIDE SEQUENCE [LARGE SCALE GENOMIC DNA]</scope>
    <source>
        <strain evidence="7 8">CGMCC 1.12563</strain>
    </source>
</reference>
<sequence>MMGYPRVSPDLTEDAVVGLRAAAFFLDVALVTLAAGVLAVALSVEGWSTGPTALFWLVAWFGYVVVSQGRYGQTLGKRLVGVVVTTTEGGPCGYRAALVRELVRLGDLLSLGVVGSLVRVGSRRQRLGDLAAGTVVVPANREARRL</sequence>
<keyword evidence="3 5" id="KW-1133">Transmembrane helix</keyword>
<dbReference type="Pfam" id="PF06271">
    <property type="entry name" value="RDD"/>
    <property type="match status" value="1"/>
</dbReference>
<keyword evidence="8" id="KW-1185">Reference proteome</keyword>
<keyword evidence="2 5" id="KW-0812">Transmembrane</keyword>
<dbReference type="GO" id="GO:0016020">
    <property type="term" value="C:membrane"/>
    <property type="evidence" value="ECO:0007669"/>
    <property type="project" value="UniProtKB-SubCell"/>
</dbReference>
<organism evidence="7 8">
    <name type="scientific">Halomarina rubra</name>
    <dbReference type="NCBI Taxonomy" id="2071873"/>
    <lineage>
        <taxon>Archaea</taxon>
        <taxon>Methanobacteriati</taxon>
        <taxon>Methanobacteriota</taxon>
        <taxon>Stenosarchaea group</taxon>
        <taxon>Halobacteria</taxon>
        <taxon>Halobacteriales</taxon>
        <taxon>Natronomonadaceae</taxon>
        <taxon>Halomarina</taxon>
    </lineage>
</organism>
<proteinExistence type="predicted"/>
<dbReference type="PANTHER" id="PTHR38480">
    <property type="entry name" value="SLR0254 PROTEIN"/>
    <property type="match status" value="1"/>
</dbReference>
<dbReference type="InterPro" id="IPR010432">
    <property type="entry name" value="RDD"/>
</dbReference>
<dbReference type="RefSeq" id="WP_250873623.1">
    <property type="nucleotide sequence ID" value="NZ_JALXFV010000005.1"/>
</dbReference>
<evidence type="ECO:0000256" key="4">
    <source>
        <dbReference type="ARBA" id="ARBA00023136"/>
    </source>
</evidence>
<name>A0ABD6AWH8_9EURY</name>
<dbReference type="EMBL" id="JBHUDC010000005">
    <property type="protein sequence ID" value="MFD1513648.1"/>
    <property type="molecule type" value="Genomic_DNA"/>
</dbReference>
<gene>
    <name evidence="7" type="ORF">ACFSBT_10185</name>
</gene>
<feature type="transmembrane region" description="Helical" evidence="5">
    <location>
        <begin position="53"/>
        <end position="71"/>
    </location>
</feature>
<evidence type="ECO:0000256" key="2">
    <source>
        <dbReference type="ARBA" id="ARBA00022692"/>
    </source>
</evidence>
<evidence type="ECO:0000256" key="3">
    <source>
        <dbReference type="ARBA" id="ARBA00022989"/>
    </source>
</evidence>
<accession>A0ABD6AWH8</accession>
<evidence type="ECO:0000259" key="6">
    <source>
        <dbReference type="Pfam" id="PF06271"/>
    </source>
</evidence>
<dbReference type="Proteomes" id="UP001597187">
    <property type="component" value="Unassembled WGS sequence"/>
</dbReference>
<dbReference type="PANTHER" id="PTHR38480:SF1">
    <property type="entry name" value="SLR0254 PROTEIN"/>
    <property type="match status" value="1"/>
</dbReference>
<evidence type="ECO:0000313" key="7">
    <source>
        <dbReference type="EMBL" id="MFD1513648.1"/>
    </source>
</evidence>
<evidence type="ECO:0000256" key="1">
    <source>
        <dbReference type="ARBA" id="ARBA00004141"/>
    </source>
</evidence>
<feature type="domain" description="RDD" evidence="6">
    <location>
        <begin position="16"/>
        <end position="133"/>
    </location>
</feature>
<protein>
    <submittedName>
        <fullName evidence="7">RDD family protein</fullName>
    </submittedName>
</protein>
<evidence type="ECO:0000256" key="5">
    <source>
        <dbReference type="SAM" id="Phobius"/>
    </source>
</evidence>
<feature type="transmembrane region" description="Helical" evidence="5">
    <location>
        <begin position="21"/>
        <end position="41"/>
    </location>
</feature>
<keyword evidence="4 5" id="KW-0472">Membrane</keyword>
<dbReference type="AlphaFoldDB" id="A0ABD6AWH8"/>